<comment type="subcellular location">
    <subcellularLocation>
        <location evidence="6">Membrane</location>
        <topology evidence="6">Multi-pass membrane protein</topology>
    </subcellularLocation>
</comment>
<keyword evidence="2 6" id="KW-0812">Transmembrane</keyword>
<keyword evidence="9" id="KW-1185">Reference proteome</keyword>
<dbReference type="AlphaFoldDB" id="A0A8T0CL70"/>
<protein>
    <recommendedName>
        <fullName evidence="6">Copper transport protein</fullName>
    </recommendedName>
</protein>
<evidence type="ECO:0000256" key="7">
    <source>
        <dbReference type="SAM" id="MobiDB-lite"/>
    </source>
</evidence>
<dbReference type="PANTHER" id="PTHR12483:SF94">
    <property type="entry name" value="COPPER TRANSPORTER 4"/>
    <property type="match status" value="1"/>
</dbReference>
<comment type="similarity">
    <text evidence="1 6">Belongs to the copper transporter (Ctr) (TC 1.A.56) family. SLC31A subfamily.</text>
</comment>
<keyword evidence="6" id="KW-0406">Ion transport</keyword>
<keyword evidence="5 6" id="KW-0472">Membrane</keyword>
<feature type="region of interest" description="Disordered" evidence="7">
    <location>
        <begin position="139"/>
        <end position="159"/>
    </location>
</feature>
<name>A0A8T0CL70_CORYI</name>
<feature type="transmembrane region" description="Helical" evidence="6">
    <location>
        <begin position="88"/>
        <end position="109"/>
    </location>
</feature>
<evidence type="ECO:0000256" key="4">
    <source>
        <dbReference type="ARBA" id="ARBA00022989"/>
    </source>
</evidence>
<evidence type="ECO:0000313" key="9">
    <source>
        <dbReference type="Proteomes" id="UP000806378"/>
    </source>
</evidence>
<dbReference type="Pfam" id="PF04145">
    <property type="entry name" value="Ctr"/>
    <property type="match status" value="2"/>
</dbReference>
<feature type="transmembrane region" description="Helical" evidence="6">
    <location>
        <begin position="55"/>
        <end position="76"/>
    </location>
</feature>
<dbReference type="GO" id="GO:0005886">
    <property type="term" value="C:plasma membrane"/>
    <property type="evidence" value="ECO:0007669"/>
    <property type="project" value="TreeGrafter"/>
</dbReference>
<evidence type="ECO:0000256" key="1">
    <source>
        <dbReference type="ARBA" id="ARBA00006921"/>
    </source>
</evidence>
<dbReference type="InterPro" id="IPR007274">
    <property type="entry name" value="Cop_transporter"/>
</dbReference>
<feature type="transmembrane region" description="Helical" evidence="6">
    <location>
        <begin position="115"/>
        <end position="134"/>
    </location>
</feature>
<keyword evidence="6" id="KW-0813">Transport</keyword>
<keyword evidence="4 6" id="KW-1133">Transmembrane helix</keyword>
<evidence type="ECO:0000256" key="6">
    <source>
        <dbReference type="RuleBase" id="RU367022"/>
    </source>
</evidence>
<dbReference type="Gramene" id="rna-gnl|WGS:JABURB|Cocit.L3736.1">
    <property type="protein sequence ID" value="cds-KAF7846789.1"/>
    <property type="gene ID" value="gene-BT93_L3736"/>
</dbReference>
<keyword evidence="3 6" id="KW-0187">Copper transport</keyword>
<dbReference type="OrthoDB" id="73901at2759"/>
<evidence type="ECO:0000313" key="8">
    <source>
        <dbReference type="EMBL" id="KAF7846789.1"/>
    </source>
</evidence>
<dbReference type="EMBL" id="MU091826">
    <property type="protein sequence ID" value="KAF7846789.1"/>
    <property type="molecule type" value="Genomic_DNA"/>
</dbReference>
<evidence type="ECO:0000256" key="3">
    <source>
        <dbReference type="ARBA" id="ARBA00022796"/>
    </source>
</evidence>
<accession>A0A8T0CL70</accession>
<dbReference type="GO" id="GO:0005375">
    <property type="term" value="F:copper ion transmembrane transporter activity"/>
    <property type="evidence" value="ECO:0007669"/>
    <property type="project" value="UniProtKB-UniRule"/>
</dbReference>
<evidence type="ECO:0000256" key="2">
    <source>
        <dbReference type="ARBA" id="ARBA00022692"/>
    </source>
</evidence>
<proteinExistence type="inferred from homology"/>
<keyword evidence="6" id="KW-0186">Copper</keyword>
<evidence type="ECO:0000256" key="5">
    <source>
        <dbReference type="ARBA" id="ARBA00023136"/>
    </source>
</evidence>
<sequence length="159" mass="17230">MPETMPAPPPHYGFHRNCTCMHPRKRMGMMMHMTFFWGHNAEVLFDRWPGTDLKMYAVSLAVVFAMAALVELLSACKLIGRAGSNRNFAAGILRTVLFTVRCGLSYLVMLAVMSFNGGVFLAAVGGHALGFLAFGSRVSKKSDAPGSAKEQTDLPPSGC</sequence>
<dbReference type="PANTHER" id="PTHR12483">
    <property type="entry name" value="SOLUTE CARRIER FAMILY 31 COPPER TRANSPORTERS"/>
    <property type="match status" value="1"/>
</dbReference>
<reference evidence="8" key="1">
    <citation type="submission" date="2020-05" db="EMBL/GenBank/DDBJ databases">
        <title>WGS assembly of Corymbia citriodora subspecies variegata.</title>
        <authorList>
            <person name="Barry K."/>
            <person name="Hundley H."/>
            <person name="Shu S."/>
            <person name="Jenkins J."/>
            <person name="Grimwood J."/>
            <person name="Baten A."/>
        </authorList>
    </citation>
    <scope>NUCLEOTIDE SEQUENCE</scope>
    <source>
        <strain evidence="8">CV2-018</strain>
    </source>
</reference>
<organism evidence="8 9">
    <name type="scientific">Corymbia citriodora subsp. variegata</name>
    <dbReference type="NCBI Taxonomy" id="360336"/>
    <lineage>
        <taxon>Eukaryota</taxon>
        <taxon>Viridiplantae</taxon>
        <taxon>Streptophyta</taxon>
        <taxon>Embryophyta</taxon>
        <taxon>Tracheophyta</taxon>
        <taxon>Spermatophyta</taxon>
        <taxon>Magnoliopsida</taxon>
        <taxon>eudicotyledons</taxon>
        <taxon>Gunneridae</taxon>
        <taxon>Pentapetalae</taxon>
        <taxon>rosids</taxon>
        <taxon>malvids</taxon>
        <taxon>Myrtales</taxon>
        <taxon>Myrtaceae</taxon>
        <taxon>Myrtoideae</taxon>
        <taxon>Eucalypteae</taxon>
        <taxon>Corymbia</taxon>
    </lineage>
</organism>
<gene>
    <name evidence="8" type="ORF">BT93_L3736</name>
</gene>
<comment type="caution">
    <text evidence="8">The sequence shown here is derived from an EMBL/GenBank/DDBJ whole genome shotgun (WGS) entry which is preliminary data.</text>
</comment>
<dbReference type="Proteomes" id="UP000806378">
    <property type="component" value="Unassembled WGS sequence"/>
</dbReference>